<accession>A0A163MC02</accession>
<dbReference type="PANTHER" id="PTHR43685">
    <property type="entry name" value="GLYCOSYLTRANSFERASE"/>
    <property type="match status" value="1"/>
</dbReference>
<evidence type="ECO:0000313" key="2">
    <source>
        <dbReference type="EMBL" id="KZS48919.1"/>
    </source>
</evidence>
<dbReference type="InterPro" id="IPR001173">
    <property type="entry name" value="Glyco_trans_2-like"/>
</dbReference>
<keyword evidence="2" id="KW-0808">Transferase</keyword>
<dbReference type="AlphaFoldDB" id="A0A163MC02"/>
<proteinExistence type="predicted"/>
<sequence>MEPLISIVMPTYNRAHIISGAIESILSQSYGNWELIVVDDRSTDHTKEAIREWASRDARIRYVCNEREKGPGGARNTGMLAARGEYLAFLDSDDEWYPCHLTDSVSTLALTKAAISFALWVEQHGDMTSYNFENKVERHLLHSMRTTFEIWNDGETIIFEKGLFEAFLSHTRNFFQLNTMVFRRELLDEVGLINEHFYLGEDTTYLLRFFDKYRIALQTKPHAVYRESPDSLYLFCDRWQLDPDTIHLNKEIYIRIEELSFKSIQVREHIRELVSQSDSVSKKAKQLYYIDIGIASKYYTLSYLNRHDRKKALHYCRQSIRCKVTIFNMFLYVKLLFSSKKGSAFLRRALNLW</sequence>
<dbReference type="Pfam" id="PF00535">
    <property type="entry name" value="Glycos_transf_2"/>
    <property type="match status" value="1"/>
</dbReference>
<dbReference type="RefSeq" id="WP_063479656.1">
    <property type="nucleotide sequence ID" value="NZ_CP147845.1"/>
</dbReference>
<evidence type="ECO:0000313" key="3">
    <source>
        <dbReference type="Proteomes" id="UP000076796"/>
    </source>
</evidence>
<keyword evidence="3" id="KW-1185">Reference proteome</keyword>
<dbReference type="Gene3D" id="3.90.550.10">
    <property type="entry name" value="Spore Coat Polysaccharide Biosynthesis Protein SpsA, Chain A"/>
    <property type="match status" value="1"/>
</dbReference>
<dbReference type="Proteomes" id="UP000076796">
    <property type="component" value="Unassembled WGS sequence"/>
</dbReference>
<dbReference type="InterPro" id="IPR050834">
    <property type="entry name" value="Glycosyltransf_2"/>
</dbReference>
<comment type="caution">
    <text evidence="2">The sequence shown here is derived from an EMBL/GenBank/DDBJ whole genome shotgun (WGS) entry which is preliminary data.</text>
</comment>
<dbReference type="InterPro" id="IPR029044">
    <property type="entry name" value="Nucleotide-diphossugar_trans"/>
</dbReference>
<name>A0A163MC02_9BACL</name>
<organism evidence="2 3">
    <name type="scientific">Paenibacillus glucanolyticus</name>
    <dbReference type="NCBI Taxonomy" id="59843"/>
    <lineage>
        <taxon>Bacteria</taxon>
        <taxon>Bacillati</taxon>
        <taxon>Bacillota</taxon>
        <taxon>Bacilli</taxon>
        <taxon>Bacillales</taxon>
        <taxon>Paenibacillaceae</taxon>
        <taxon>Paenibacillus</taxon>
    </lineage>
</organism>
<dbReference type="SUPFAM" id="SSF53448">
    <property type="entry name" value="Nucleotide-diphospho-sugar transferases"/>
    <property type="match status" value="1"/>
</dbReference>
<dbReference type="OrthoDB" id="9785185at2"/>
<feature type="domain" description="Glycosyltransferase 2-like" evidence="1">
    <location>
        <begin position="6"/>
        <end position="134"/>
    </location>
</feature>
<protein>
    <submittedName>
        <fullName evidence="2">Glycosyl transferase</fullName>
    </submittedName>
</protein>
<dbReference type="PANTHER" id="PTHR43685:SF2">
    <property type="entry name" value="GLYCOSYLTRANSFERASE 2-LIKE DOMAIN-CONTAINING PROTEIN"/>
    <property type="match status" value="1"/>
</dbReference>
<gene>
    <name evidence="2" type="ORF">AWU65_24785</name>
</gene>
<dbReference type="GO" id="GO:0016740">
    <property type="term" value="F:transferase activity"/>
    <property type="evidence" value="ECO:0007669"/>
    <property type="project" value="UniProtKB-KW"/>
</dbReference>
<dbReference type="EMBL" id="LWMH01000001">
    <property type="protein sequence ID" value="KZS48919.1"/>
    <property type="molecule type" value="Genomic_DNA"/>
</dbReference>
<reference evidence="2" key="1">
    <citation type="journal article" date="2016" name="Genome Announc.">
        <title>Draft genomes of two strains of Paenibacillus glucanolyticus with capability to degrade lignocellulose.</title>
        <authorList>
            <person name="Mathews S.L."/>
            <person name="Pawlak J."/>
            <person name="Grunden A.M."/>
        </authorList>
    </citation>
    <scope>NUCLEOTIDE SEQUENCE [LARGE SCALE GENOMIC DNA]</scope>
    <source>
        <strain evidence="2">SLM1</strain>
    </source>
</reference>
<evidence type="ECO:0000259" key="1">
    <source>
        <dbReference type="Pfam" id="PF00535"/>
    </source>
</evidence>
<dbReference type="CDD" id="cd00761">
    <property type="entry name" value="Glyco_tranf_GTA_type"/>
    <property type="match status" value="1"/>
</dbReference>
<dbReference type="GeneID" id="97555484"/>